<accession>A0A9P6IDI8</accession>
<organism evidence="11 12">
    <name type="scientific">Colletotrichum karsti</name>
    <dbReference type="NCBI Taxonomy" id="1095194"/>
    <lineage>
        <taxon>Eukaryota</taxon>
        <taxon>Fungi</taxon>
        <taxon>Dikarya</taxon>
        <taxon>Ascomycota</taxon>
        <taxon>Pezizomycotina</taxon>
        <taxon>Sordariomycetes</taxon>
        <taxon>Hypocreomycetidae</taxon>
        <taxon>Glomerellales</taxon>
        <taxon>Glomerellaceae</taxon>
        <taxon>Colletotrichum</taxon>
        <taxon>Colletotrichum boninense species complex</taxon>
    </lineage>
</organism>
<keyword evidence="8" id="KW-0812">Transmembrane</keyword>
<evidence type="ECO:0000259" key="9">
    <source>
        <dbReference type="Pfam" id="PF01494"/>
    </source>
</evidence>
<protein>
    <submittedName>
        <fullName evidence="11">FAD binding domain-containing protein</fullName>
    </submittedName>
</protein>
<dbReference type="GO" id="GO:0071949">
    <property type="term" value="F:FAD binding"/>
    <property type="evidence" value="ECO:0007669"/>
    <property type="project" value="InterPro"/>
</dbReference>
<keyword evidence="3" id="KW-0285">Flavoprotein</keyword>
<evidence type="ECO:0000256" key="7">
    <source>
        <dbReference type="SAM" id="MobiDB-lite"/>
    </source>
</evidence>
<dbReference type="EMBL" id="JAATWM020000004">
    <property type="protein sequence ID" value="KAF9880849.1"/>
    <property type="molecule type" value="Genomic_DNA"/>
</dbReference>
<feature type="transmembrane region" description="Helical" evidence="8">
    <location>
        <begin position="439"/>
        <end position="460"/>
    </location>
</feature>
<feature type="compositionally biased region" description="Polar residues" evidence="7">
    <location>
        <begin position="705"/>
        <end position="715"/>
    </location>
</feature>
<dbReference type="PANTHER" id="PTHR47356:SF2">
    <property type="entry name" value="FAD-BINDING DOMAIN-CONTAINING PROTEIN-RELATED"/>
    <property type="match status" value="1"/>
</dbReference>
<dbReference type="InterPro" id="IPR049326">
    <property type="entry name" value="Rhodopsin_dom_fungi"/>
</dbReference>
<feature type="domain" description="FAD-binding" evidence="9">
    <location>
        <begin position="8"/>
        <end position="349"/>
    </location>
</feature>
<dbReference type="OrthoDB" id="2431938at2759"/>
<evidence type="ECO:0000256" key="2">
    <source>
        <dbReference type="ARBA" id="ARBA00007992"/>
    </source>
</evidence>
<dbReference type="Gene3D" id="3.50.50.60">
    <property type="entry name" value="FAD/NAD(P)-binding domain"/>
    <property type="match status" value="1"/>
</dbReference>
<evidence type="ECO:0000256" key="8">
    <source>
        <dbReference type="SAM" id="Phobius"/>
    </source>
</evidence>
<dbReference type="InterPro" id="IPR036188">
    <property type="entry name" value="FAD/NAD-bd_sf"/>
</dbReference>
<feature type="region of interest" description="Disordered" evidence="7">
    <location>
        <begin position="658"/>
        <end position="737"/>
    </location>
</feature>
<keyword evidence="8" id="KW-1133">Transmembrane helix</keyword>
<feature type="transmembrane region" description="Helical" evidence="8">
    <location>
        <begin position="481"/>
        <end position="501"/>
    </location>
</feature>
<feature type="domain" description="Rhodopsin" evidence="10">
    <location>
        <begin position="390"/>
        <end position="632"/>
    </location>
</feature>
<feature type="transmembrane region" description="Helical" evidence="8">
    <location>
        <begin position="568"/>
        <end position="587"/>
    </location>
</feature>
<feature type="transmembrane region" description="Helical" evidence="8">
    <location>
        <begin position="222"/>
        <end position="244"/>
    </location>
</feature>
<feature type="transmembrane region" description="Helical" evidence="8">
    <location>
        <begin position="409"/>
        <end position="427"/>
    </location>
</feature>
<dbReference type="SUPFAM" id="SSF51905">
    <property type="entry name" value="FAD/NAD(P)-binding domain"/>
    <property type="match status" value="1"/>
</dbReference>
<dbReference type="GO" id="GO:0004497">
    <property type="term" value="F:monooxygenase activity"/>
    <property type="evidence" value="ECO:0007669"/>
    <property type="project" value="UniProtKB-KW"/>
</dbReference>
<reference evidence="11" key="1">
    <citation type="submission" date="2020-03" db="EMBL/GenBank/DDBJ databases">
        <authorList>
            <person name="He L."/>
        </authorList>
    </citation>
    <scope>NUCLEOTIDE SEQUENCE</scope>
    <source>
        <strain evidence="11">CkLH20</strain>
    </source>
</reference>
<keyword evidence="8" id="KW-0472">Membrane</keyword>
<comment type="caution">
    <text evidence="11">The sequence shown here is derived from an EMBL/GenBank/DDBJ whole genome shotgun (WGS) entry which is preliminary data.</text>
</comment>
<evidence type="ECO:0000313" key="11">
    <source>
        <dbReference type="EMBL" id="KAF9880849.1"/>
    </source>
</evidence>
<dbReference type="Gene3D" id="3.30.9.30">
    <property type="match status" value="1"/>
</dbReference>
<sequence>MADSTQRFQVIIAGGSLVGLTTALALEKAGISYVLLEKREIAPHLGASISIHPHTQRVMEQLGVWPEIEAGVLPLQDRQHYDENGVMFEDSSILQEISRLCHNRCTAFMERKFWIGCIYNTIKDKSRIRANSGVASFVESAEGVEVTTESGETLRGDILLGADGVHSHVRSLLAEKVGGTDAAAAQKMRECYVSTYHAIFATSRNVTAKGGLFLPERMVHNVYYPGFSGVAAAGVRDLVFWFLFVKSDQVTKTPNTPRFTEEQTLATIKRYGDRNLGPGYTFKDLWDTRVKANMVALEEGVLQTKWNSGGRVALLGDAVHKATVNPGLGGNLAVEGVVHLMNELVPLLRRCEADGMRKPTTAELAATFDEYEKKQRPHADLIVNASGYITRYEAMDTWWLNALRRVSPWVTVTIFNGIGLAVVHYGVGKHIQHVSQEDLAIWFLLYYICICMYLFVSLAVKSSILLLLRRVFPTPYIQHTTLGLIIFLVLFTISGSLVAAFQCTPPKYAFQLEFLMSPDRANHCFSTDVTYGIFMYQAATLFACDIIIFLLPFPALLKLHINSTKKTALLLVFGSGLVACIAPAIRFESIQFYKSGSSDTTYAGAASLYWMAIEYNLGLVAASLPGLRPLVAKVISTLASSKGSSAYNNNQFSPSYQLDNCDNKPWNSSERSGTKRSRHVQGDSILEPTVLGDRTSDDSGRQHILKTQSVSITTKESGDAASLENGHQPWQDFDRKK</sequence>
<dbReference type="PRINTS" id="PR00420">
    <property type="entry name" value="RNGMNOXGNASE"/>
</dbReference>
<dbReference type="GeneID" id="62157684"/>
<keyword evidence="12" id="KW-1185">Reference proteome</keyword>
<evidence type="ECO:0000259" key="10">
    <source>
        <dbReference type="Pfam" id="PF20684"/>
    </source>
</evidence>
<gene>
    <name evidence="11" type="ORF">CkaCkLH20_01891</name>
</gene>
<evidence type="ECO:0000256" key="4">
    <source>
        <dbReference type="ARBA" id="ARBA00022827"/>
    </source>
</evidence>
<evidence type="ECO:0000256" key="6">
    <source>
        <dbReference type="ARBA" id="ARBA00023033"/>
    </source>
</evidence>
<dbReference type="PANTHER" id="PTHR47356">
    <property type="entry name" value="FAD-DEPENDENT MONOOXYGENASE ASQG-RELATED"/>
    <property type="match status" value="1"/>
</dbReference>
<keyword evidence="4" id="KW-0274">FAD</keyword>
<feature type="compositionally biased region" description="Polar residues" evidence="7">
    <location>
        <begin position="658"/>
        <end position="671"/>
    </location>
</feature>
<keyword evidence="6" id="KW-0503">Monooxygenase</keyword>
<proteinExistence type="inferred from homology"/>
<dbReference type="Pfam" id="PF01494">
    <property type="entry name" value="FAD_binding_3"/>
    <property type="match status" value="1"/>
</dbReference>
<reference evidence="11" key="2">
    <citation type="submission" date="2020-11" db="EMBL/GenBank/DDBJ databases">
        <title>Whole genome sequencing of Colletotrichum sp.</title>
        <authorList>
            <person name="Li H."/>
        </authorList>
    </citation>
    <scope>NUCLEOTIDE SEQUENCE</scope>
    <source>
        <strain evidence="11">CkLH20</strain>
    </source>
</reference>
<dbReference type="InterPro" id="IPR050562">
    <property type="entry name" value="FAD_mOase_fung"/>
</dbReference>
<dbReference type="AlphaFoldDB" id="A0A9P6IDI8"/>
<evidence type="ECO:0000256" key="3">
    <source>
        <dbReference type="ARBA" id="ARBA00022630"/>
    </source>
</evidence>
<dbReference type="RefSeq" id="XP_038750310.1">
    <property type="nucleotide sequence ID" value="XM_038884610.1"/>
</dbReference>
<keyword evidence="5" id="KW-0560">Oxidoreductase</keyword>
<comment type="similarity">
    <text evidence="2">Belongs to the paxM FAD-dependent monooxygenase family.</text>
</comment>
<evidence type="ECO:0000256" key="1">
    <source>
        <dbReference type="ARBA" id="ARBA00001974"/>
    </source>
</evidence>
<feature type="transmembrane region" description="Helical" evidence="8">
    <location>
        <begin position="533"/>
        <end position="556"/>
    </location>
</feature>
<evidence type="ECO:0000256" key="5">
    <source>
        <dbReference type="ARBA" id="ARBA00023002"/>
    </source>
</evidence>
<dbReference type="Proteomes" id="UP000781932">
    <property type="component" value="Unassembled WGS sequence"/>
</dbReference>
<feature type="transmembrane region" description="Helical" evidence="8">
    <location>
        <begin position="607"/>
        <end position="627"/>
    </location>
</feature>
<dbReference type="Pfam" id="PF20684">
    <property type="entry name" value="Fung_rhodopsin"/>
    <property type="match status" value="1"/>
</dbReference>
<comment type="cofactor">
    <cofactor evidence="1">
        <name>FAD</name>
        <dbReference type="ChEBI" id="CHEBI:57692"/>
    </cofactor>
</comment>
<name>A0A9P6IDI8_9PEZI</name>
<evidence type="ECO:0000313" key="12">
    <source>
        <dbReference type="Proteomes" id="UP000781932"/>
    </source>
</evidence>
<dbReference type="InterPro" id="IPR002938">
    <property type="entry name" value="FAD-bd"/>
</dbReference>